<reference evidence="2" key="1">
    <citation type="submission" date="2019-09" db="EMBL/GenBank/DDBJ databases">
        <title>Draft genome information of white flower Hibiscus syriacus.</title>
        <authorList>
            <person name="Kim Y.-M."/>
        </authorList>
    </citation>
    <scope>NUCLEOTIDE SEQUENCE [LARGE SCALE GENOMIC DNA]</scope>
    <source>
        <strain evidence="2">YM2019G1</strain>
    </source>
</reference>
<dbReference type="InterPro" id="IPR026960">
    <property type="entry name" value="RVT-Znf"/>
</dbReference>
<feature type="domain" description="Reverse transcriptase" evidence="1">
    <location>
        <begin position="1"/>
        <end position="157"/>
    </location>
</feature>
<name>A0A6A3BFL4_HIBSY</name>
<gene>
    <name evidence="2" type="ORF">F3Y22_tig00110206pilonHSYRG00043</name>
</gene>
<evidence type="ECO:0000313" key="3">
    <source>
        <dbReference type="Proteomes" id="UP000436088"/>
    </source>
</evidence>
<keyword evidence="3" id="KW-1185">Reference proteome</keyword>
<dbReference type="AlphaFoldDB" id="A0A6A3BFL4"/>
<organism evidence="2 3">
    <name type="scientific">Hibiscus syriacus</name>
    <name type="common">Rose of Sharon</name>
    <dbReference type="NCBI Taxonomy" id="106335"/>
    <lineage>
        <taxon>Eukaryota</taxon>
        <taxon>Viridiplantae</taxon>
        <taxon>Streptophyta</taxon>
        <taxon>Embryophyta</taxon>
        <taxon>Tracheophyta</taxon>
        <taxon>Spermatophyta</taxon>
        <taxon>Magnoliopsida</taxon>
        <taxon>eudicotyledons</taxon>
        <taxon>Gunneridae</taxon>
        <taxon>Pentapetalae</taxon>
        <taxon>rosids</taxon>
        <taxon>malvids</taxon>
        <taxon>Malvales</taxon>
        <taxon>Malvaceae</taxon>
        <taxon>Malvoideae</taxon>
        <taxon>Hibiscus</taxon>
    </lineage>
</organism>
<evidence type="ECO:0000259" key="1">
    <source>
        <dbReference type="PROSITE" id="PS50878"/>
    </source>
</evidence>
<dbReference type="EMBL" id="VEPZ02000876">
    <property type="protein sequence ID" value="KAE8713519.1"/>
    <property type="molecule type" value="Genomic_DNA"/>
</dbReference>
<dbReference type="PROSITE" id="PS50878">
    <property type="entry name" value="RT_POL"/>
    <property type="match status" value="1"/>
</dbReference>
<dbReference type="SUPFAM" id="SSF56672">
    <property type="entry name" value="DNA/RNA polymerases"/>
    <property type="match status" value="1"/>
</dbReference>
<proteinExistence type="predicted"/>
<evidence type="ECO:0000313" key="2">
    <source>
        <dbReference type="EMBL" id="KAE8713519.1"/>
    </source>
</evidence>
<dbReference type="PANTHER" id="PTHR33116:SF76">
    <property type="entry name" value="DUF4283 DOMAIN-CONTAINING PROTEIN"/>
    <property type="match status" value="1"/>
</dbReference>
<dbReference type="Pfam" id="PF00078">
    <property type="entry name" value="RVT_1"/>
    <property type="match status" value="1"/>
</dbReference>
<comment type="caution">
    <text evidence="2">The sequence shown here is derived from an EMBL/GenBank/DDBJ whole genome shotgun (WGS) entry which is preliminary data.</text>
</comment>
<protein>
    <recommendedName>
        <fullName evidence="1">Reverse transcriptase domain-containing protein</fullName>
    </recommendedName>
</protein>
<sequence>MSLPGEFCNWIKACVTTPKYSVSLNGSLVGYFKGAKGIRKGDPLSPYLFVIVMNVLSSSLDVAAKKGIFKFHPKCKRISLTHLCFADDLLVFCHGSLDAVLGVQNTLEKFYELSGLRLNALKTEFFACGLNEHELEQIRLNWFRVGQLPVRYLGVPLLTRKLTGKDCAALLSRQLILPKGIIRDIERLCMHFFWKGSDTSARGARVKVHFGLLGLMNIVLDLLPTKDRLARFGMAIDNVCEVCDIGMESRDHLFSECSYGREVWGVVLHSCGLRHEPYSWDEGFRWLIVNLKCKSLIVHILKLAWTGFVHFIWEERNHRHFRGLLRSVDTTVTPAPQKGCRSWYPLLTIAPRPLYRFLDSNSFTDFNSLMNIQANQTPPNLFFSDPVEFIASTFAYSIVQAFSCFEVQWGELCSDIKDGTLSSMITLPRIRKAVLDIMSLNPNPCLASQIEEICREYRTSNWHYVASLPLVSADYGLTEGWIGVNLVDFTSHADVVHQLGHYMIY</sequence>
<dbReference type="InterPro" id="IPR000477">
    <property type="entry name" value="RT_dom"/>
</dbReference>
<dbReference type="PANTHER" id="PTHR33116">
    <property type="entry name" value="REVERSE TRANSCRIPTASE ZINC-BINDING DOMAIN-CONTAINING PROTEIN-RELATED-RELATED"/>
    <property type="match status" value="1"/>
</dbReference>
<dbReference type="InterPro" id="IPR043502">
    <property type="entry name" value="DNA/RNA_pol_sf"/>
</dbReference>
<dbReference type="Proteomes" id="UP000436088">
    <property type="component" value="Unassembled WGS sequence"/>
</dbReference>
<dbReference type="Pfam" id="PF13966">
    <property type="entry name" value="zf-RVT"/>
    <property type="match status" value="1"/>
</dbReference>
<dbReference type="Pfam" id="PF03321">
    <property type="entry name" value="GH3"/>
    <property type="match status" value="1"/>
</dbReference>
<accession>A0A6A3BFL4</accession>